<evidence type="ECO:0000313" key="1">
    <source>
        <dbReference type="EMBL" id="CAL1682962.1"/>
    </source>
</evidence>
<dbReference type="EMBL" id="OZ034827">
    <property type="protein sequence ID" value="CAL1682962.1"/>
    <property type="molecule type" value="Genomic_DNA"/>
</dbReference>
<organism evidence="1 2">
    <name type="scientific">Lasius platythorax</name>
    <dbReference type="NCBI Taxonomy" id="488582"/>
    <lineage>
        <taxon>Eukaryota</taxon>
        <taxon>Metazoa</taxon>
        <taxon>Ecdysozoa</taxon>
        <taxon>Arthropoda</taxon>
        <taxon>Hexapoda</taxon>
        <taxon>Insecta</taxon>
        <taxon>Pterygota</taxon>
        <taxon>Neoptera</taxon>
        <taxon>Endopterygota</taxon>
        <taxon>Hymenoptera</taxon>
        <taxon>Apocrita</taxon>
        <taxon>Aculeata</taxon>
        <taxon>Formicoidea</taxon>
        <taxon>Formicidae</taxon>
        <taxon>Formicinae</taxon>
        <taxon>Lasius</taxon>
        <taxon>Lasius</taxon>
    </lineage>
</organism>
<proteinExistence type="predicted"/>
<sequence>MLRSRTAAYFLVAPQPRLRYRSGGCLSWRRLRKKPRSVNYFGPITAHNKGPATPLLAAASVLSLVQPDGTARDEKARG</sequence>
<name>A0AAV2NRL4_9HYME</name>
<protein>
    <submittedName>
        <fullName evidence="1">Uncharacterized protein</fullName>
    </submittedName>
</protein>
<dbReference type="AlphaFoldDB" id="A0AAV2NRL4"/>
<accession>A0AAV2NRL4</accession>
<keyword evidence="2" id="KW-1185">Reference proteome</keyword>
<dbReference type="Proteomes" id="UP001497644">
    <property type="component" value="Chromosome 4"/>
</dbReference>
<reference evidence="1" key="1">
    <citation type="submission" date="2024-04" db="EMBL/GenBank/DDBJ databases">
        <authorList>
            <consortium name="Molecular Ecology Group"/>
        </authorList>
    </citation>
    <scope>NUCLEOTIDE SEQUENCE</scope>
</reference>
<evidence type="ECO:0000313" key="2">
    <source>
        <dbReference type="Proteomes" id="UP001497644"/>
    </source>
</evidence>
<gene>
    <name evidence="1" type="ORF">LPLAT_LOCUS8793</name>
</gene>